<dbReference type="AlphaFoldDB" id="Q4Q787"/>
<evidence type="ECO:0000256" key="1">
    <source>
        <dbReference type="SAM" id="MobiDB-lite"/>
    </source>
</evidence>
<dbReference type="eggNOG" id="ENOG502S9I8">
    <property type="taxonomic scope" value="Eukaryota"/>
</dbReference>
<gene>
    <name evidence="2" type="ORF">LMJF_30_2065</name>
</gene>
<dbReference type="RefSeq" id="XP_001684811.1">
    <property type="nucleotide sequence ID" value="XM_001684759.1"/>
</dbReference>
<reference evidence="2 3" key="1">
    <citation type="journal article" date="2005" name="Science">
        <title>The genome of the kinetoplastid parasite, Leishmania major.</title>
        <authorList>
            <person name="Ivens A.C."/>
            <person name="Peacock C.S."/>
            <person name="Worthey E.A."/>
            <person name="Murphy L."/>
            <person name="Aggarwal G."/>
            <person name="Berriman M."/>
            <person name="Sisk E."/>
            <person name="Rajandream M.A."/>
            <person name="Adlem E."/>
            <person name="Aert R."/>
            <person name="Anupama A."/>
            <person name="Apostolou Z."/>
            <person name="Attipoe P."/>
            <person name="Bason N."/>
            <person name="Bauser C."/>
            <person name="Beck A."/>
            <person name="Beverley S.M."/>
            <person name="Bianchettin G."/>
            <person name="Borzym K."/>
            <person name="Bothe G."/>
            <person name="Bruschi C.V."/>
            <person name="Collins M."/>
            <person name="Cadag E."/>
            <person name="Ciarloni L."/>
            <person name="Clayton C."/>
            <person name="Coulson R.M."/>
            <person name="Cronin A."/>
            <person name="Cruz A.K."/>
            <person name="Davies R.M."/>
            <person name="De Gaudenzi J."/>
            <person name="Dobson D.E."/>
            <person name="Duesterhoeft A."/>
            <person name="Fazelina G."/>
            <person name="Fosker N."/>
            <person name="Frasch A.C."/>
            <person name="Fraser A."/>
            <person name="Fuchs M."/>
            <person name="Gabel C."/>
            <person name="Goble A."/>
            <person name="Goffeau A."/>
            <person name="Harris D."/>
            <person name="Hertz-Fowler C."/>
            <person name="Hilbert H."/>
            <person name="Horn D."/>
            <person name="Huang Y."/>
            <person name="Klages S."/>
            <person name="Knights A."/>
            <person name="Kube M."/>
            <person name="Larke N."/>
            <person name="Litvin L."/>
            <person name="Lord A."/>
            <person name="Louie T."/>
            <person name="Marra M."/>
            <person name="Masuy D."/>
            <person name="Matthews K."/>
            <person name="Michaeli S."/>
            <person name="Mottram J.C."/>
            <person name="Muller-Auer S."/>
            <person name="Munden H."/>
            <person name="Nelson S."/>
            <person name="Norbertczak H."/>
            <person name="Oliver K."/>
            <person name="O'neil S."/>
            <person name="Pentony M."/>
            <person name="Pohl T.M."/>
            <person name="Price C."/>
            <person name="Purnelle B."/>
            <person name="Quail M.A."/>
            <person name="Rabbinowitsch E."/>
            <person name="Reinhardt R."/>
            <person name="Rieger M."/>
            <person name="Rinta J."/>
            <person name="Robben J."/>
            <person name="Robertson L."/>
            <person name="Ruiz J.C."/>
            <person name="Rutter S."/>
            <person name="Saunders D."/>
            <person name="Schafer M."/>
            <person name="Schein J."/>
            <person name="Schwartz D.C."/>
            <person name="Seeger K."/>
            <person name="Seyler A."/>
            <person name="Sharp S."/>
            <person name="Shin H."/>
            <person name="Sivam D."/>
            <person name="Squares R."/>
            <person name="Squares S."/>
            <person name="Tosato V."/>
            <person name="Vogt C."/>
            <person name="Volckaert G."/>
            <person name="Wambutt R."/>
            <person name="Warren T."/>
            <person name="Wedler H."/>
            <person name="Woodward J."/>
            <person name="Zhou S."/>
            <person name="Zimmermann W."/>
            <person name="Smith D.F."/>
            <person name="Blackwell J.M."/>
            <person name="Stuart K.D."/>
            <person name="Barrell B."/>
            <person name="Myler P.J."/>
        </authorList>
    </citation>
    <scope>NUCLEOTIDE SEQUENCE [LARGE SCALE GENOMIC DNA]</scope>
    <source>
        <strain evidence="3">MHOM/IL/81/Friedlin</strain>
    </source>
</reference>
<evidence type="ECO:0000313" key="2">
    <source>
        <dbReference type="EMBL" id="CAJ06402.1"/>
    </source>
</evidence>
<dbReference type="OMA" id="THRGVRM"/>
<protein>
    <submittedName>
        <fullName evidence="2">Uncharacterized protein</fullName>
    </submittedName>
</protein>
<dbReference type="VEuPathDB" id="TriTrypDB:LMJFC_300030400"/>
<dbReference type="EMBL" id="FR796426">
    <property type="protein sequence ID" value="CAJ06402.1"/>
    <property type="molecule type" value="Genomic_DNA"/>
</dbReference>
<organism evidence="2 3">
    <name type="scientific">Leishmania major</name>
    <dbReference type="NCBI Taxonomy" id="5664"/>
    <lineage>
        <taxon>Eukaryota</taxon>
        <taxon>Discoba</taxon>
        <taxon>Euglenozoa</taxon>
        <taxon>Kinetoplastea</taxon>
        <taxon>Metakinetoplastina</taxon>
        <taxon>Trypanosomatida</taxon>
        <taxon>Trypanosomatidae</taxon>
        <taxon>Leishmaniinae</taxon>
        <taxon>Leishmania</taxon>
    </lineage>
</organism>
<accession>Q4Q787</accession>
<dbReference type="VEuPathDB" id="TriTrypDB:LMJSD75_300027200"/>
<proteinExistence type="predicted"/>
<reference evidence="2 3" key="2">
    <citation type="journal article" date="2011" name="Genome Res.">
        <title>Chromosome and gene copy number variation allow major structural change between species and strains of Leishmania.</title>
        <authorList>
            <person name="Rogers M.B."/>
            <person name="Hilley J.D."/>
            <person name="Dickens N.J."/>
            <person name="Wilkes J."/>
            <person name="Bates P.A."/>
            <person name="Depledge D.P."/>
            <person name="Harris D."/>
            <person name="Her Y."/>
            <person name="Herzyk P."/>
            <person name="Imamura H."/>
            <person name="Otto T.D."/>
            <person name="Sanders M."/>
            <person name="Seeger K."/>
            <person name="Dujardin J.C."/>
            <person name="Berriman M."/>
            <person name="Smith D.F."/>
            <person name="Hertz-Fowler C."/>
            <person name="Mottram J.C."/>
        </authorList>
    </citation>
    <scope>NUCLEOTIDE SEQUENCE [LARGE SCALE GENOMIC DNA]</scope>
    <source>
        <strain evidence="3">MHOM/IL/81/Friedlin</strain>
    </source>
</reference>
<name>Q4Q787_LEIMA</name>
<dbReference type="KEGG" id="lma:LMJF_30_2065"/>
<feature type="region of interest" description="Disordered" evidence="1">
    <location>
        <begin position="87"/>
        <end position="121"/>
    </location>
</feature>
<dbReference type="GeneID" id="5653750"/>
<keyword evidence="3" id="KW-1185">Reference proteome</keyword>
<evidence type="ECO:0000313" key="3">
    <source>
        <dbReference type="Proteomes" id="UP000000542"/>
    </source>
</evidence>
<dbReference type="Proteomes" id="UP000000542">
    <property type="component" value="Chromosome 30"/>
</dbReference>
<dbReference type="InParanoid" id="Q4Q787"/>
<dbReference type="VEuPathDB" id="TriTrypDB:LMJLV39_300027300"/>
<sequence length="313" mass="35344">MKFTHREIEDDRRKPVGSLFMHLIDRDSMPSRSHRNLAAQKLNAHSLPNTELSLYAQDAPQFSSTPLRGRRHFPKQDRHVDCNKAEEVRPSRGVRRGTTPNGNIDHIGDDMTPRASTEVPMPRQRRYVTPPARSSTRRPFWLGDDEIVASARCRRGAGNTARSVSVGSQSFSRNSNTADQLTVGSLVPLPEKPVEKPVPPPLTVKPRRKGVRMFPGQRSCSADNARRGIRMVQPQPHWRSAADRQWDFLELGVGHRETPAPLYRNESHIDVGGPIIVREGPSTPIQRWRGGRRYGGTPVRRTFDIITGRPLVY</sequence>
<dbReference type="HOGENOM" id="CLU_938412_0_0_1"/>
<dbReference type="VEuPathDB" id="TriTrypDB:LmjF.30.2065"/>